<dbReference type="SUPFAM" id="SSF52096">
    <property type="entry name" value="ClpP/crotonase"/>
    <property type="match status" value="1"/>
</dbReference>
<dbReference type="PANTHER" id="PTHR43176:SF3">
    <property type="entry name" value="3-HYDROXYISOBUTYRYL-COA HYDROLASE, MITOCHONDRIAL"/>
    <property type="match status" value="1"/>
</dbReference>
<dbReference type="PANTHER" id="PTHR43176">
    <property type="entry name" value="3-HYDROXYISOBUTYRYL-COA HYDROLASE-RELATED"/>
    <property type="match status" value="1"/>
</dbReference>
<dbReference type="GO" id="GO:0006574">
    <property type="term" value="P:L-valine catabolic process"/>
    <property type="evidence" value="ECO:0007669"/>
    <property type="project" value="TreeGrafter"/>
</dbReference>
<dbReference type="CDD" id="cd06558">
    <property type="entry name" value="crotonase-like"/>
    <property type="match status" value="1"/>
</dbReference>
<evidence type="ECO:0000256" key="1">
    <source>
        <dbReference type="ARBA" id="ARBA00001709"/>
    </source>
</evidence>
<dbReference type="AlphaFoldDB" id="A0A9E5MPV6"/>
<evidence type="ECO:0000313" key="6">
    <source>
        <dbReference type="Proteomes" id="UP000787472"/>
    </source>
</evidence>
<dbReference type="InterPro" id="IPR029045">
    <property type="entry name" value="ClpP/crotonase-like_dom_sf"/>
</dbReference>
<reference evidence="5" key="1">
    <citation type="submission" date="2020-03" db="EMBL/GenBank/DDBJ databases">
        <authorList>
            <person name="Guo F."/>
        </authorList>
    </citation>
    <scope>NUCLEOTIDE SEQUENCE</scope>
    <source>
        <strain evidence="5">JCM 30134</strain>
    </source>
</reference>
<dbReference type="InterPro" id="IPR045004">
    <property type="entry name" value="ECH_dom"/>
</dbReference>
<dbReference type="Pfam" id="PF16113">
    <property type="entry name" value="ECH_2"/>
    <property type="match status" value="1"/>
</dbReference>
<dbReference type="GO" id="GO:0005829">
    <property type="term" value="C:cytosol"/>
    <property type="evidence" value="ECO:0007669"/>
    <property type="project" value="TreeGrafter"/>
</dbReference>
<keyword evidence="3" id="KW-0378">Hydrolase</keyword>
<evidence type="ECO:0000256" key="2">
    <source>
        <dbReference type="ARBA" id="ARBA00011915"/>
    </source>
</evidence>
<gene>
    <name evidence="5" type="ORF">G8770_21595</name>
</gene>
<keyword evidence="6" id="KW-1185">Reference proteome</keyword>
<protein>
    <recommendedName>
        <fullName evidence="2">3-hydroxyisobutyryl-CoA hydrolase</fullName>
        <ecNumber evidence="2">3.1.2.4</ecNumber>
    </recommendedName>
</protein>
<evidence type="ECO:0000256" key="3">
    <source>
        <dbReference type="ARBA" id="ARBA00022801"/>
    </source>
</evidence>
<dbReference type="NCBIfam" id="NF004127">
    <property type="entry name" value="PRK05617.1"/>
    <property type="match status" value="1"/>
</dbReference>
<dbReference type="EMBL" id="JAAONZ010000025">
    <property type="protein sequence ID" value="NHO68152.1"/>
    <property type="molecule type" value="Genomic_DNA"/>
</dbReference>
<dbReference type="Gene3D" id="3.90.226.10">
    <property type="entry name" value="2-enoyl-CoA Hydratase, Chain A, domain 1"/>
    <property type="match status" value="1"/>
</dbReference>
<evidence type="ECO:0000259" key="4">
    <source>
        <dbReference type="Pfam" id="PF16113"/>
    </source>
</evidence>
<dbReference type="InterPro" id="IPR032259">
    <property type="entry name" value="HIBYL-CoA-H"/>
</dbReference>
<feature type="domain" description="Enoyl-CoA hydratase/isomerase" evidence="4">
    <location>
        <begin position="19"/>
        <end position="352"/>
    </location>
</feature>
<organism evidence="5 6">
    <name type="scientific">Pseudomaricurvus hydrocarbonicus</name>
    <dbReference type="NCBI Taxonomy" id="1470433"/>
    <lineage>
        <taxon>Bacteria</taxon>
        <taxon>Pseudomonadati</taxon>
        <taxon>Pseudomonadota</taxon>
        <taxon>Gammaproteobacteria</taxon>
        <taxon>Cellvibrionales</taxon>
        <taxon>Cellvibrionaceae</taxon>
        <taxon>Pseudomaricurvus</taxon>
    </lineage>
</organism>
<name>A0A9E5MPV6_9GAMM</name>
<comment type="caution">
    <text evidence="5">The sequence shown here is derived from an EMBL/GenBank/DDBJ whole genome shotgun (WGS) entry which is preliminary data.</text>
</comment>
<dbReference type="Proteomes" id="UP000787472">
    <property type="component" value="Unassembled WGS sequence"/>
</dbReference>
<proteinExistence type="predicted"/>
<dbReference type="EC" id="3.1.2.4" evidence="2"/>
<dbReference type="GO" id="GO:0003860">
    <property type="term" value="F:3-hydroxyisobutyryl-CoA hydrolase activity"/>
    <property type="evidence" value="ECO:0007669"/>
    <property type="project" value="UniProtKB-EC"/>
</dbReference>
<comment type="catalytic activity">
    <reaction evidence="1">
        <text>3-hydroxy-2-methylpropanoyl-CoA + H2O = 3-hydroxy-2-methylpropanoate + CoA + H(+)</text>
        <dbReference type="Rhea" id="RHEA:20888"/>
        <dbReference type="ChEBI" id="CHEBI:11805"/>
        <dbReference type="ChEBI" id="CHEBI:15377"/>
        <dbReference type="ChEBI" id="CHEBI:15378"/>
        <dbReference type="ChEBI" id="CHEBI:57287"/>
        <dbReference type="ChEBI" id="CHEBI:57340"/>
        <dbReference type="EC" id="3.1.2.4"/>
    </reaction>
</comment>
<evidence type="ECO:0000313" key="5">
    <source>
        <dbReference type="EMBL" id="NHO68152.1"/>
    </source>
</evidence>
<sequence length="364" mass="39444">MSDVVLFEERPAAGGKKLGVAMLNSEKSLNSLSHAMVELLLPKLQQWQADDAISAVFLHSAGDKSFCAGGDVVALHAGSAAYGEELPDDSCTDFFAEEYRLDYLIHTFGKPFIVWGTGFVMGGGVGLLSGASHRVVTDTTRMAMPEITIGLYPDVGGTWFLNRTPGQTGLFLGLTGANINGTDVEYIGLADYFITQDLKDEVMTALTEVKCERGIGGVLDHFSKLVAPQKPQGNIEAHLDWINRVCDGADVPTIVAQITAYDGDDKWCAKAAKTLAAGCPVTPYLVWEQLQRGKDLSLEDVFRLELTMSVNCAKRGHFKEGVRALLIDKDRNPQWTPAAVADVSAEEIQAFFVEPWATNPLADL</sequence>
<accession>A0A9E5MPV6</accession>
<dbReference type="RefSeq" id="WP_167191881.1">
    <property type="nucleotide sequence ID" value="NZ_JAAONZ010000025.1"/>
</dbReference>